<gene>
    <name evidence="1" type="ORF">TSUD_187630</name>
</gene>
<sequence length="56" mass="6341">MRNASSQLEFAFHGRCIEIYCQRPTPPPPYHLHQFMILKLGFPIAVNLNVTAAVSD</sequence>
<dbReference type="AlphaFoldDB" id="A0A2Z6P598"/>
<proteinExistence type="predicted"/>
<evidence type="ECO:0000313" key="1">
    <source>
        <dbReference type="EMBL" id="GAU50886.1"/>
    </source>
</evidence>
<keyword evidence="2" id="KW-1185">Reference proteome</keyword>
<dbReference type="Proteomes" id="UP000242715">
    <property type="component" value="Unassembled WGS sequence"/>
</dbReference>
<accession>A0A2Z6P598</accession>
<reference evidence="2" key="1">
    <citation type="journal article" date="2017" name="Front. Plant Sci.">
        <title>Climate Clever Clovers: New Paradigm to Reduce the Environmental Footprint of Ruminants by Breeding Low Methanogenic Forages Utilizing Haplotype Variation.</title>
        <authorList>
            <person name="Kaur P."/>
            <person name="Appels R."/>
            <person name="Bayer P.E."/>
            <person name="Keeble-Gagnere G."/>
            <person name="Wang J."/>
            <person name="Hirakawa H."/>
            <person name="Shirasawa K."/>
            <person name="Vercoe P."/>
            <person name="Stefanova K."/>
            <person name="Durmic Z."/>
            <person name="Nichols P."/>
            <person name="Revell C."/>
            <person name="Isobe S.N."/>
            <person name="Edwards D."/>
            <person name="Erskine W."/>
        </authorList>
    </citation>
    <scope>NUCLEOTIDE SEQUENCE [LARGE SCALE GENOMIC DNA]</scope>
    <source>
        <strain evidence="2">cv. Daliak</strain>
    </source>
</reference>
<name>A0A2Z6P598_TRISU</name>
<dbReference type="EMBL" id="DF974905">
    <property type="protein sequence ID" value="GAU50886.1"/>
    <property type="molecule type" value="Genomic_DNA"/>
</dbReference>
<evidence type="ECO:0000313" key="2">
    <source>
        <dbReference type="Proteomes" id="UP000242715"/>
    </source>
</evidence>
<protein>
    <submittedName>
        <fullName evidence="1">Uncharacterized protein</fullName>
    </submittedName>
</protein>
<organism evidence="1 2">
    <name type="scientific">Trifolium subterraneum</name>
    <name type="common">Subterranean clover</name>
    <dbReference type="NCBI Taxonomy" id="3900"/>
    <lineage>
        <taxon>Eukaryota</taxon>
        <taxon>Viridiplantae</taxon>
        <taxon>Streptophyta</taxon>
        <taxon>Embryophyta</taxon>
        <taxon>Tracheophyta</taxon>
        <taxon>Spermatophyta</taxon>
        <taxon>Magnoliopsida</taxon>
        <taxon>eudicotyledons</taxon>
        <taxon>Gunneridae</taxon>
        <taxon>Pentapetalae</taxon>
        <taxon>rosids</taxon>
        <taxon>fabids</taxon>
        <taxon>Fabales</taxon>
        <taxon>Fabaceae</taxon>
        <taxon>Papilionoideae</taxon>
        <taxon>50 kb inversion clade</taxon>
        <taxon>NPAAA clade</taxon>
        <taxon>Hologalegina</taxon>
        <taxon>IRL clade</taxon>
        <taxon>Trifolieae</taxon>
        <taxon>Trifolium</taxon>
    </lineage>
</organism>